<sequence length="533" mass="59044">MCPQSWKDNGRRCPEPDQPNVMPGPWPFTGLETINPGADLEIQARKSSSGALLEHSGRMYSCDEFPPASWVEGGVGMRDVAAQIPEGAGQPGLMYCAPIGYKCDGTSTTSEQNWQGASHGALRTRLQKQIKDERQRDPQSHPPMQPDSVIQFSLLLSYKKDGYAAAIRFYNYDLNPTTGTDVGDDRKIIGARSVEDDFPANLTAVQRAGFASTLTERDLNDYGYDHNIILDVNGTDIVVRFANGTEILDSDLEQLNDNDLDHDLPWNALQPPTALDSFSDMVSTKANRAAFIKSLMNFMNTYGFQGAGIDWKYPAETTRGGRPQDTDNLVLLMKEIRAAFGTRYGLSIVLAPDYWYLRDFKPAEMQDYVDFMGFMSYDLHGPWDTGVLTLGSVVRPQTDITEIDKGLTPLWFDGVDPSKISESRNLALFHRPSDINIDMGIAYYGRSCKLTDPSCGHPGCSFVAGKGGAPGACTNSPGVMSNQEIRQLIEDKNISPILNETAMVKYFTYGGDSWIGYDDEETYAMKQVLYVFD</sequence>
<dbReference type="EMBL" id="CP089280">
    <property type="protein sequence ID" value="USP81871.1"/>
    <property type="molecule type" value="Genomic_DNA"/>
</dbReference>
<dbReference type="GO" id="GO:0006032">
    <property type="term" value="P:chitin catabolic process"/>
    <property type="evidence" value="ECO:0007669"/>
    <property type="project" value="TreeGrafter"/>
</dbReference>
<organism evidence="5 6">
    <name type="scientific">Curvularia clavata</name>
    <dbReference type="NCBI Taxonomy" id="95742"/>
    <lineage>
        <taxon>Eukaryota</taxon>
        <taxon>Fungi</taxon>
        <taxon>Dikarya</taxon>
        <taxon>Ascomycota</taxon>
        <taxon>Pezizomycotina</taxon>
        <taxon>Dothideomycetes</taxon>
        <taxon>Pleosporomycetidae</taxon>
        <taxon>Pleosporales</taxon>
        <taxon>Pleosporineae</taxon>
        <taxon>Pleosporaceae</taxon>
        <taxon>Curvularia</taxon>
    </lineage>
</organism>
<dbReference type="Gene3D" id="3.10.50.10">
    <property type="match status" value="1"/>
</dbReference>
<reference evidence="5" key="1">
    <citation type="submission" date="2021-12" db="EMBL/GenBank/DDBJ databases">
        <title>Curvularia clavata genome.</title>
        <authorList>
            <person name="Cao Y."/>
        </authorList>
    </citation>
    <scope>NUCLEOTIDE SEQUENCE</scope>
    <source>
        <strain evidence="5">Yc1106</strain>
    </source>
</reference>
<dbReference type="InterPro" id="IPR050314">
    <property type="entry name" value="Glycosyl_Hydrlase_18"/>
</dbReference>
<dbReference type="PANTHER" id="PTHR11177:SF317">
    <property type="entry name" value="CHITINASE 12-RELATED"/>
    <property type="match status" value="1"/>
</dbReference>
<evidence type="ECO:0000259" key="4">
    <source>
        <dbReference type="PROSITE" id="PS51910"/>
    </source>
</evidence>
<dbReference type="PANTHER" id="PTHR11177">
    <property type="entry name" value="CHITINASE"/>
    <property type="match status" value="1"/>
</dbReference>
<gene>
    <name evidence="5" type="ORF">yc1106_09145</name>
</gene>
<protein>
    <recommendedName>
        <fullName evidence="2">chitinase</fullName>
        <ecNumber evidence="2">3.2.1.14</ecNumber>
    </recommendedName>
</protein>
<feature type="region of interest" description="Disordered" evidence="3">
    <location>
        <begin position="1"/>
        <end position="25"/>
    </location>
</feature>
<dbReference type="OrthoDB" id="73875at2759"/>
<dbReference type="GO" id="GO:0008843">
    <property type="term" value="F:endochitinase activity"/>
    <property type="evidence" value="ECO:0007669"/>
    <property type="project" value="UniProtKB-EC"/>
</dbReference>
<dbReference type="GO" id="GO:0005975">
    <property type="term" value="P:carbohydrate metabolic process"/>
    <property type="evidence" value="ECO:0007669"/>
    <property type="project" value="InterPro"/>
</dbReference>
<dbReference type="EC" id="3.2.1.14" evidence="2"/>
<dbReference type="GO" id="GO:0005576">
    <property type="term" value="C:extracellular region"/>
    <property type="evidence" value="ECO:0007669"/>
    <property type="project" value="TreeGrafter"/>
</dbReference>
<evidence type="ECO:0000313" key="5">
    <source>
        <dbReference type="EMBL" id="USP81871.1"/>
    </source>
</evidence>
<dbReference type="VEuPathDB" id="FungiDB:yc1106_09145"/>
<keyword evidence="5" id="KW-0378">Hydrolase</keyword>
<feature type="domain" description="GH18" evidence="4">
    <location>
        <begin position="208"/>
        <end position="533"/>
    </location>
</feature>
<proteinExistence type="inferred from homology"/>
<dbReference type="Gene3D" id="3.20.20.80">
    <property type="entry name" value="Glycosidases"/>
    <property type="match status" value="1"/>
</dbReference>
<dbReference type="Pfam" id="PF00704">
    <property type="entry name" value="Glyco_hydro_18"/>
    <property type="match status" value="1"/>
</dbReference>
<dbReference type="GO" id="GO:0008061">
    <property type="term" value="F:chitin binding"/>
    <property type="evidence" value="ECO:0007669"/>
    <property type="project" value="InterPro"/>
</dbReference>
<dbReference type="InterPro" id="IPR001223">
    <property type="entry name" value="Glyco_hydro18_cat"/>
</dbReference>
<dbReference type="SUPFAM" id="SSF51445">
    <property type="entry name" value="(Trans)glycosidases"/>
    <property type="match status" value="1"/>
</dbReference>
<name>A0A9Q8ZGY8_CURCL</name>
<keyword evidence="6" id="KW-1185">Reference proteome</keyword>
<comment type="similarity">
    <text evidence="1">Belongs to the glycosyl hydrolase 18 family. Chitinase class V subfamily.</text>
</comment>
<evidence type="ECO:0000256" key="2">
    <source>
        <dbReference type="ARBA" id="ARBA00012729"/>
    </source>
</evidence>
<evidence type="ECO:0000313" key="6">
    <source>
        <dbReference type="Proteomes" id="UP001056012"/>
    </source>
</evidence>
<dbReference type="SMART" id="SM00636">
    <property type="entry name" value="Glyco_18"/>
    <property type="match status" value="1"/>
</dbReference>
<dbReference type="InterPro" id="IPR011583">
    <property type="entry name" value="Chitinase_II/V-like_cat"/>
</dbReference>
<dbReference type="PROSITE" id="PS51910">
    <property type="entry name" value="GH18_2"/>
    <property type="match status" value="1"/>
</dbReference>
<accession>A0A9Q8ZGY8</accession>
<dbReference type="InterPro" id="IPR017853">
    <property type="entry name" value="GH"/>
</dbReference>
<evidence type="ECO:0000256" key="1">
    <source>
        <dbReference type="ARBA" id="ARBA00008682"/>
    </source>
</evidence>
<dbReference type="AlphaFoldDB" id="A0A9Q8ZGY8"/>
<dbReference type="Proteomes" id="UP001056012">
    <property type="component" value="Chromosome 7"/>
</dbReference>
<dbReference type="InterPro" id="IPR029070">
    <property type="entry name" value="Chitinase_insertion_sf"/>
</dbReference>
<dbReference type="SUPFAM" id="SSF54556">
    <property type="entry name" value="Chitinase insertion domain"/>
    <property type="match status" value="1"/>
</dbReference>
<evidence type="ECO:0000256" key="3">
    <source>
        <dbReference type="SAM" id="MobiDB-lite"/>
    </source>
</evidence>